<keyword evidence="3" id="KW-1185">Reference proteome</keyword>
<organism evidence="2 3">
    <name type="scientific">Tenebrio molitor</name>
    <name type="common">Yellow mealworm beetle</name>
    <dbReference type="NCBI Taxonomy" id="7067"/>
    <lineage>
        <taxon>Eukaryota</taxon>
        <taxon>Metazoa</taxon>
        <taxon>Ecdysozoa</taxon>
        <taxon>Arthropoda</taxon>
        <taxon>Hexapoda</taxon>
        <taxon>Insecta</taxon>
        <taxon>Pterygota</taxon>
        <taxon>Neoptera</taxon>
        <taxon>Endopterygota</taxon>
        <taxon>Coleoptera</taxon>
        <taxon>Polyphaga</taxon>
        <taxon>Cucujiformia</taxon>
        <taxon>Tenebrionidae</taxon>
        <taxon>Tenebrio</taxon>
    </lineage>
</organism>
<dbReference type="PANTHER" id="PTHR47055">
    <property type="entry name" value="DDE_TNP_1_7 DOMAIN-CONTAINING PROTEIN"/>
    <property type="match status" value="1"/>
</dbReference>
<dbReference type="Proteomes" id="UP000719412">
    <property type="component" value="Unassembled WGS sequence"/>
</dbReference>
<dbReference type="AlphaFoldDB" id="A0A8J6HAN0"/>
<evidence type="ECO:0000313" key="2">
    <source>
        <dbReference type="EMBL" id="KAH0815260.1"/>
    </source>
</evidence>
<reference evidence="2" key="1">
    <citation type="journal article" date="2020" name="J Insects Food Feed">
        <title>The yellow mealworm (Tenebrio molitor) genome: a resource for the emerging insects as food and feed industry.</title>
        <authorList>
            <person name="Eriksson T."/>
            <person name="Andere A."/>
            <person name="Kelstrup H."/>
            <person name="Emery V."/>
            <person name="Picard C."/>
        </authorList>
    </citation>
    <scope>NUCLEOTIDE SEQUENCE</scope>
    <source>
        <strain evidence="2">Stoneville</strain>
        <tissue evidence="2">Whole head</tissue>
    </source>
</reference>
<proteinExistence type="predicted"/>
<evidence type="ECO:0000259" key="1">
    <source>
        <dbReference type="Pfam" id="PF13843"/>
    </source>
</evidence>
<sequence>MDRVKNNCLKCFVPEENLCYNDCMVKYFERHRCKQYIRGKPIRFGYKIWSLNAPSAYLVNFEKYQGNNPRRSLEYEKNFGKSAAPLVAMLEELKEAKGYTLFRQSFHGIVVDKIPSGQRRSRNRHSTRKSHSILPYCNQKSMDKKPRGSYESVIDRTDGISIVRWVDNSTVTAASSCFGVEPITNVRRYSQAEKQHIQVPRPNIIGKYSQSMGGNDQMDENTSQYRIAVKGKKWWWCLFTWIIDVCAHNAWQCHRKSGGTFSQLEFRHCIAQAYLKTYGTPPKGAGRPSTSSSSVSLNRVSDELRYDSVDHLVVSIPHNKRRCCAGEGCSSHLIKMIA</sequence>
<gene>
    <name evidence="2" type="ORF">GEV33_007531</name>
</gene>
<dbReference type="GO" id="GO:0043565">
    <property type="term" value="F:sequence-specific DNA binding"/>
    <property type="evidence" value="ECO:0007669"/>
    <property type="project" value="TreeGrafter"/>
</dbReference>
<dbReference type="PANTHER" id="PTHR47055:SF3">
    <property type="entry name" value="PHORBOL-ESTER_DAG-TYPE DOMAIN-CONTAINING PROTEIN"/>
    <property type="match status" value="1"/>
</dbReference>
<protein>
    <recommendedName>
        <fullName evidence="1">PiggyBac transposable element-derived protein domain-containing protein</fullName>
    </recommendedName>
</protein>
<dbReference type="EMBL" id="JABDTM020023321">
    <property type="protein sequence ID" value="KAH0815260.1"/>
    <property type="molecule type" value="Genomic_DNA"/>
</dbReference>
<dbReference type="InterPro" id="IPR052638">
    <property type="entry name" value="PiggyBac_TE-derived"/>
</dbReference>
<feature type="domain" description="PiggyBac transposable element-derived protein" evidence="1">
    <location>
        <begin position="2"/>
        <end position="251"/>
    </location>
</feature>
<reference evidence="2" key="2">
    <citation type="submission" date="2021-08" db="EMBL/GenBank/DDBJ databases">
        <authorList>
            <person name="Eriksson T."/>
        </authorList>
    </citation>
    <scope>NUCLEOTIDE SEQUENCE</scope>
    <source>
        <strain evidence="2">Stoneville</strain>
        <tissue evidence="2">Whole head</tissue>
    </source>
</reference>
<accession>A0A8J6HAN0</accession>
<comment type="caution">
    <text evidence="2">The sequence shown here is derived from an EMBL/GenBank/DDBJ whole genome shotgun (WGS) entry which is preliminary data.</text>
</comment>
<dbReference type="InterPro" id="IPR029526">
    <property type="entry name" value="PGBD"/>
</dbReference>
<name>A0A8J6HAN0_TENMO</name>
<evidence type="ECO:0000313" key="3">
    <source>
        <dbReference type="Proteomes" id="UP000719412"/>
    </source>
</evidence>
<dbReference type="Pfam" id="PF13843">
    <property type="entry name" value="DDE_Tnp_1_7"/>
    <property type="match status" value="1"/>
</dbReference>